<protein>
    <submittedName>
        <fullName evidence="1">Uncharacterized protein</fullName>
    </submittedName>
</protein>
<proteinExistence type="predicted"/>
<accession>A0A192H063</accession>
<organism evidence="1 2">
    <name type="scientific">Loigolactobacillus backii</name>
    <dbReference type="NCBI Taxonomy" id="375175"/>
    <lineage>
        <taxon>Bacteria</taxon>
        <taxon>Bacillati</taxon>
        <taxon>Bacillota</taxon>
        <taxon>Bacilli</taxon>
        <taxon>Lactobacillales</taxon>
        <taxon>Lactobacillaceae</taxon>
        <taxon>Loigolactobacillus</taxon>
    </lineage>
</organism>
<dbReference type="EMBL" id="CP014873">
    <property type="protein sequence ID" value="ANK61745.1"/>
    <property type="molecule type" value="Genomic_DNA"/>
</dbReference>
<reference evidence="1 2" key="1">
    <citation type="submission" date="2016-03" db="EMBL/GenBank/DDBJ databases">
        <title>Pediococcus and Lactobacillus from brewery environment - whole genome sequencing and assembly.</title>
        <authorList>
            <person name="Behr J."/>
            <person name="Geissler A.J."/>
            <person name="Vogel R.F."/>
        </authorList>
    </citation>
    <scope>NUCLEOTIDE SEQUENCE [LARGE SCALE GENOMIC DNA]</scope>
    <source>
        <strain evidence="1 2">TMW 1.1989</strain>
    </source>
</reference>
<sequence length="149" mass="17166">MPKLPEGIWNQQPKEKTFIYHGYKATIRQNKLGAMYGYVTILETNSHYEKSRLADWANFDVHGGVTYVSYSKGNLIVGFDAEHMNDLVPAKLEAQQQMIENEYRNAVELQKEFGSGEQPDATLFQLSYKDAGFIKKELKHLIDQMFVLE</sequence>
<dbReference type="AlphaFoldDB" id="A0A192H063"/>
<gene>
    <name evidence="1" type="ORF">AYR53_02555</name>
</gene>
<dbReference type="GeneID" id="42981117"/>
<evidence type="ECO:0000313" key="2">
    <source>
        <dbReference type="Proteomes" id="UP000078582"/>
    </source>
</evidence>
<dbReference type="Proteomes" id="UP000078582">
    <property type="component" value="Chromosome"/>
</dbReference>
<evidence type="ECO:0000313" key="1">
    <source>
        <dbReference type="EMBL" id="ANK61745.1"/>
    </source>
</evidence>
<dbReference type="RefSeq" id="WP_068279542.1">
    <property type="nucleotide sequence ID" value="NZ_CP014873.1"/>
</dbReference>
<keyword evidence="2" id="KW-1185">Reference proteome</keyword>
<name>A0A192H063_9LACO</name>